<keyword evidence="1" id="KW-0732">Signal</keyword>
<sequence length="296" mass="33381">MKRYQILLIIGILFTHMAYAQNYNNILNYSSNTTPTYGVKIKTNLPFVPANGMPTITITGYNYGGAEPISLTITYYVWWNPPATSSYYFHYPRISSSGAYTPPIFLSNEGGKVIIFINDKSYFQRFTVSVYSNGQGDTATWFQGWTAVDEALSGTNTVEVPYRNRFKGDVFMPGNGLWNSNGNLGIGTVNPSERLSVKGKIRAQEIKVETANWPDYVFAKDYQLPSLQETEQHIKEKGHLAGIPSAKEIKAEGVSLGEMNAKLLQKIEELTLYIIEQNKNVKMLETRLNKLENIKR</sequence>
<organism evidence="2 3">
    <name type="scientific">Pedobacter ginsengisoli</name>
    <dbReference type="NCBI Taxonomy" id="363852"/>
    <lineage>
        <taxon>Bacteria</taxon>
        <taxon>Pseudomonadati</taxon>
        <taxon>Bacteroidota</taxon>
        <taxon>Sphingobacteriia</taxon>
        <taxon>Sphingobacteriales</taxon>
        <taxon>Sphingobacteriaceae</taxon>
        <taxon>Pedobacter</taxon>
    </lineage>
</organism>
<accession>A0A2D1U940</accession>
<dbReference type="OrthoDB" id="9808753at2"/>
<reference evidence="2 3" key="1">
    <citation type="submission" date="2017-10" db="EMBL/GenBank/DDBJ databases">
        <title>Whole genome of Pedobacter ginsengisoli T01R-27 isolated from tomato rhizosphere.</title>
        <authorList>
            <person name="Weon H.-Y."/>
            <person name="Lee S.A."/>
            <person name="Sang M.K."/>
            <person name="Song J."/>
        </authorList>
    </citation>
    <scope>NUCLEOTIDE SEQUENCE [LARGE SCALE GENOMIC DNA]</scope>
    <source>
        <strain evidence="2 3">T01R-27</strain>
    </source>
</reference>
<dbReference type="Proteomes" id="UP000223749">
    <property type="component" value="Chromosome"/>
</dbReference>
<dbReference type="AlphaFoldDB" id="A0A2D1U940"/>
<dbReference type="EMBL" id="CP024091">
    <property type="protein sequence ID" value="ATP58034.1"/>
    <property type="molecule type" value="Genomic_DNA"/>
</dbReference>
<evidence type="ECO:0000313" key="2">
    <source>
        <dbReference type="EMBL" id="ATP58034.1"/>
    </source>
</evidence>
<evidence type="ECO:0000313" key="3">
    <source>
        <dbReference type="Proteomes" id="UP000223749"/>
    </source>
</evidence>
<proteinExistence type="predicted"/>
<name>A0A2D1U940_9SPHI</name>
<keyword evidence="3" id="KW-1185">Reference proteome</keyword>
<feature type="chain" id="PRO_5013796774" description="Peptidase S74 domain-containing protein" evidence="1">
    <location>
        <begin position="21"/>
        <end position="296"/>
    </location>
</feature>
<feature type="signal peptide" evidence="1">
    <location>
        <begin position="1"/>
        <end position="20"/>
    </location>
</feature>
<dbReference type="RefSeq" id="WP_099439942.1">
    <property type="nucleotide sequence ID" value="NZ_CP024091.1"/>
</dbReference>
<protein>
    <recommendedName>
        <fullName evidence="4">Peptidase S74 domain-containing protein</fullName>
    </recommendedName>
</protein>
<gene>
    <name evidence="2" type="ORF">CPT03_16955</name>
</gene>
<evidence type="ECO:0000256" key="1">
    <source>
        <dbReference type="SAM" id="SignalP"/>
    </source>
</evidence>
<evidence type="ECO:0008006" key="4">
    <source>
        <dbReference type="Google" id="ProtNLM"/>
    </source>
</evidence>
<dbReference type="KEGG" id="pgs:CPT03_16955"/>